<accession>A0A165NPX2</accession>
<dbReference type="Gene3D" id="3.40.30.10">
    <property type="entry name" value="Glutaredoxin"/>
    <property type="match status" value="1"/>
</dbReference>
<dbReference type="OrthoDB" id="10253744at2759"/>
<evidence type="ECO:0000313" key="1">
    <source>
        <dbReference type="EMBL" id="KZW01051.1"/>
    </source>
</evidence>
<dbReference type="EMBL" id="KV425896">
    <property type="protein sequence ID" value="KZW01051.1"/>
    <property type="molecule type" value="Genomic_DNA"/>
</dbReference>
<dbReference type="CDD" id="cd03062">
    <property type="entry name" value="TRX_Fd_Sucrase"/>
    <property type="match status" value="1"/>
</dbReference>
<evidence type="ECO:0000313" key="2">
    <source>
        <dbReference type="Proteomes" id="UP000077266"/>
    </source>
</evidence>
<dbReference type="InParanoid" id="A0A165NPX2"/>
<dbReference type="AlphaFoldDB" id="A0A165NPX2"/>
<organism evidence="1 2">
    <name type="scientific">Exidia glandulosa HHB12029</name>
    <dbReference type="NCBI Taxonomy" id="1314781"/>
    <lineage>
        <taxon>Eukaryota</taxon>
        <taxon>Fungi</taxon>
        <taxon>Dikarya</taxon>
        <taxon>Basidiomycota</taxon>
        <taxon>Agaricomycotina</taxon>
        <taxon>Agaricomycetes</taxon>
        <taxon>Auriculariales</taxon>
        <taxon>Exidiaceae</taxon>
        <taxon>Exidia</taxon>
    </lineage>
</organism>
<proteinExistence type="predicted"/>
<dbReference type="InterPro" id="IPR009737">
    <property type="entry name" value="Aim32/Apd1-like"/>
</dbReference>
<name>A0A165NPX2_EXIGL</name>
<dbReference type="STRING" id="1314781.A0A165NPX2"/>
<sequence length="245" mass="26955">MFGFIGQALANAKLIAGTVPLHKGYLLLHHPLPPSAYPKNHLTISPLLSSIQSRAAAWGIQANLAYLETHSTGHASSRLHHQTEAEGTFFDLQSRAAFTLPKLTMTRLATELSDIETPLERVLQLEKALVDQNTYLLVCTHGQRDCRCGDLGGSVLAELQKNASNDVQIGELGHVGGHKWAANVLAFPSGDWFGNIQPQHVDLLLRYVEDGCSVIPHELIPHWRGGRGLSKDEQISLAQRWLLEQ</sequence>
<protein>
    <recommendedName>
        <fullName evidence="3">Sucraseferredoxin-like protein</fullName>
    </recommendedName>
</protein>
<dbReference type="PANTHER" id="PTHR31902">
    <property type="entry name" value="ACTIN PATCHES DISTAL PROTEIN 1"/>
    <property type="match status" value="1"/>
</dbReference>
<dbReference type="SUPFAM" id="SSF52833">
    <property type="entry name" value="Thioredoxin-like"/>
    <property type="match status" value="1"/>
</dbReference>
<dbReference type="Pfam" id="PF06999">
    <property type="entry name" value="Suc_Fer-like"/>
    <property type="match status" value="1"/>
</dbReference>
<dbReference type="InterPro" id="IPR036249">
    <property type="entry name" value="Thioredoxin-like_sf"/>
</dbReference>
<reference evidence="1 2" key="1">
    <citation type="journal article" date="2016" name="Mol. Biol. Evol.">
        <title>Comparative Genomics of Early-Diverging Mushroom-Forming Fungi Provides Insights into the Origins of Lignocellulose Decay Capabilities.</title>
        <authorList>
            <person name="Nagy L.G."/>
            <person name="Riley R."/>
            <person name="Tritt A."/>
            <person name="Adam C."/>
            <person name="Daum C."/>
            <person name="Floudas D."/>
            <person name="Sun H."/>
            <person name="Yadav J.S."/>
            <person name="Pangilinan J."/>
            <person name="Larsson K.H."/>
            <person name="Matsuura K."/>
            <person name="Barry K."/>
            <person name="Labutti K."/>
            <person name="Kuo R."/>
            <person name="Ohm R.A."/>
            <person name="Bhattacharya S.S."/>
            <person name="Shirouzu T."/>
            <person name="Yoshinaga Y."/>
            <person name="Martin F.M."/>
            <person name="Grigoriev I.V."/>
            <person name="Hibbett D.S."/>
        </authorList>
    </citation>
    <scope>NUCLEOTIDE SEQUENCE [LARGE SCALE GENOMIC DNA]</scope>
    <source>
        <strain evidence="1 2">HHB12029</strain>
    </source>
</reference>
<keyword evidence="2" id="KW-1185">Reference proteome</keyword>
<evidence type="ECO:0008006" key="3">
    <source>
        <dbReference type="Google" id="ProtNLM"/>
    </source>
</evidence>
<gene>
    <name evidence="1" type="ORF">EXIGLDRAFT_761065</name>
</gene>
<dbReference type="Proteomes" id="UP000077266">
    <property type="component" value="Unassembled WGS sequence"/>
</dbReference>